<feature type="compositionally biased region" description="Polar residues" evidence="20">
    <location>
        <begin position="27"/>
        <end position="59"/>
    </location>
</feature>
<comment type="catalytic activity">
    <reaction evidence="15">
        <text>a 1,2-diacyl-sn-glycero-3-phospho-L-serine(in) = a 1,2-diacyl-sn-glycero-3-phospho-L-serine(out)</text>
        <dbReference type="Rhea" id="RHEA:38663"/>
        <dbReference type="ChEBI" id="CHEBI:57262"/>
    </reaction>
</comment>
<comment type="subcellular location">
    <subcellularLocation>
        <location evidence="1">Cytoplasmic vesicle membrane</location>
        <topology evidence="1">Multi-pass membrane protein</topology>
    </subcellularLocation>
    <subcellularLocation>
        <location evidence="2">Endoplasmic reticulum membrane</location>
        <topology evidence="2">Multi-pass membrane protein</topology>
    </subcellularLocation>
    <subcellularLocation>
        <location evidence="4">Golgi apparatus membrane</location>
        <topology evidence="4">Multi-pass membrane protein</topology>
    </subcellularLocation>
    <subcellularLocation>
        <location evidence="3 19">Preautophagosomal structure membrane</location>
        <topology evidence="3 19">Multi-pass membrane protein</topology>
    </subcellularLocation>
</comment>
<evidence type="ECO:0000256" key="4">
    <source>
        <dbReference type="ARBA" id="ARBA00004653"/>
    </source>
</evidence>
<keyword evidence="7 19" id="KW-0813">Transport</keyword>
<dbReference type="PANTHER" id="PTHR13038:SF10">
    <property type="entry name" value="AUTOPHAGY-RELATED PROTEIN 9"/>
    <property type="match status" value="1"/>
</dbReference>
<name>A0A409XQY7_PSICY</name>
<evidence type="ECO:0000256" key="11">
    <source>
        <dbReference type="ARBA" id="ARBA00023034"/>
    </source>
</evidence>
<comment type="similarity">
    <text evidence="5 19">Belongs to the ATG9 family.</text>
</comment>
<evidence type="ECO:0000256" key="18">
    <source>
        <dbReference type="ARBA" id="ARBA00024631"/>
    </source>
</evidence>
<dbReference type="GO" id="GO:0034727">
    <property type="term" value="P:piecemeal microautophagy of the nucleus"/>
    <property type="evidence" value="ECO:0007669"/>
    <property type="project" value="TreeGrafter"/>
</dbReference>
<comment type="catalytic activity">
    <reaction evidence="18">
        <text>a 1,2-diacyl-sn-glycero-3-phosphocholine(in) = a 1,2-diacyl-sn-glycero-3-phosphocholine(out)</text>
        <dbReference type="Rhea" id="RHEA:38571"/>
        <dbReference type="ChEBI" id="CHEBI:57643"/>
    </reaction>
</comment>
<keyword evidence="11" id="KW-0333">Golgi apparatus</keyword>
<dbReference type="OrthoDB" id="2020634at2759"/>
<keyword evidence="8 19" id="KW-0812">Transmembrane</keyword>
<dbReference type="GO" id="GO:0034045">
    <property type="term" value="C:phagophore assembly site membrane"/>
    <property type="evidence" value="ECO:0007669"/>
    <property type="project" value="UniProtKB-SubCell"/>
</dbReference>
<keyword evidence="22" id="KW-1185">Reference proteome</keyword>
<comment type="catalytic activity">
    <reaction evidence="17">
        <text>a 1,2-diacyl-sn-glycero-3-phospho-(1D-myo-inositol-3-phosphate)(in) = a 1,2-diacyl-sn-glycero-3-phospho-(1D-myo-inositol-3-phosphate)(out)</text>
        <dbReference type="Rhea" id="RHEA:67920"/>
        <dbReference type="ChEBI" id="CHEBI:58088"/>
    </reaction>
</comment>
<evidence type="ECO:0000256" key="13">
    <source>
        <dbReference type="ARBA" id="ARBA00023136"/>
    </source>
</evidence>
<dbReference type="AlphaFoldDB" id="A0A409XQY7"/>
<feature type="transmembrane region" description="Helical" evidence="19">
    <location>
        <begin position="498"/>
        <end position="518"/>
    </location>
</feature>
<gene>
    <name evidence="21" type="ORF">CVT25_015220</name>
</gene>
<evidence type="ECO:0000256" key="10">
    <source>
        <dbReference type="ARBA" id="ARBA00023006"/>
    </source>
</evidence>
<keyword evidence="12 19" id="KW-0445">Lipid transport</keyword>
<dbReference type="GO" id="GO:0030659">
    <property type="term" value="C:cytoplasmic vesicle membrane"/>
    <property type="evidence" value="ECO:0007669"/>
    <property type="project" value="UniProtKB-SubCell"/>
</dbReference>
<evidence type="ECO:0000256" key="14">
    <source>
        <dbReference type="ARBA" id="ARBA00023329"/>
    </source>
</evidence>
<dbReference type="Proteomes" id="UP000283269">
    <property type="component" value="Unassembled WGS sequence"/>
</dbReference>
<feature type="transmembrane region" description="Helical" evidence="19">
    <location>
        <begin position="273"/>
        <end position="298"/>
    </location>
</feature>
<feature type="compositionally biased region" description="Low complexity" evidence="20">
    <location>
        <begin position="11"/>
        <end position="26"/>
    </location>
</feature>
<dbReference type="PANTHER" id="PTHR13038">
    <property type="entry name" value="APG9 AUTOPHAGY 9"/>
    <property type="match status" value="1"/>
</dbReference>
<comment type="catalytic activity">
    <reaction evidence="16">
        <text>a 1,2-diacyl-sn-glycero-3-phosphoethanolamine(in) = a 1,2-diacyl-sn-glycero-3-phosphoethanolamine(out)</text>
        <dbReference type="Rhea" id="RHEA:38895"/>
        <dbReference type="ChEBI" id="CHEBI:64612"/>
    </reaction>
</comment>
<dbReference type="EMBL" id="NHYD01000797">
    <property type="protein sequence ID" value="PPQ93222.1"/>
    <property type="molecule type" value="Genomic_DNA"/>
</dbReference>
<feature type="compositionally biased region" description="Basic residues" evidence="20">
    <location>
        <begin position="1"/>
        <end position="10"/>
    </location>
</feature>
<dbReference type="InParanoid" id="A0A409XQY7"/>
<feature type="transmembrane region" description="Helical" evidence="19">
    <location>
        <begin position="581"/>
        <end position="605"/>
    </location>
</feature>
<feature type="transmembrane region" description="Helical" evidence="19">
    <location>
        <begin position="318"/>
        <end position="342"/>
    </location>
</feature>
<feature type="compositionally biased region" description="Low complexity" evidence="20">
    <location>
        <begin position="209"/>
        <end position="219"/>
    </location>
</feature>
<sequence length="1004" mass="111572">MSKSGSRSKRQPSSSSRAAQASYSLSTSAGPSSSRPFLSMLNPMNSQYHGYNQANQAVTEENEEYEDGPHEDIDLESGRSTIFHNTHEAKPSRHAQGKRRVAWDPGASEMSSFHPNIHKEDKILEHESSDDEVPQSFKVEPTSRPVVSPRSGEQSLRPESRRNHALFTSDGRKLPPSLPTTFDRSPSPARIPPRPSGFSGNEDERSSRSPRATTTSQRSGSPLRQNRPTMRGLDDYEKALWNWVNVYNLDAFLQEVYAYYEGKGIYSIALSRGLNLLTVGFVIGFSTFLLGCIDYSSLRRHSHSQLSDVIVPHCVSRFSGFTLLFFLLFTAFYIWQIISYVLGIQRLVDMYKFYTYLLKIPDADIQTIAWSEVVRRIGAIREENPLTALSSKKGRTSDDTATAKLDAHDIANRIMRQENYLIALFNKELLDLRVPLPTVLKQFIPEEEGKGKMLTQALEWNLRFCLMEYLFDQHGKVRKVFLKSKNRTVLIEGLRRRFIFMGILNAIFAPLIVLYYLMYSFFRYFEQYHKDPSTIGSRRYTPFAQWKFREFNELPHIFVRRLDESYPLANMYIDQFPNEKIALLMRFVAFIAGSFAAVLVLATLLDPELFINFEITPHRNVFFYLGVFTATVTVARGMIPEDNRVFDPELLMSEVVNYTHYMPDHWKGQLHSKKVHQDFGELFARKVLIFAQEIVSVILTPFILWFSLPECAPAIVDFFREFSVHVDGRGYVCSFAEFNFERHGNVKFGAPSTANDTKMVSNEGKMEKSFLNFKAANPDWNPADPSGSLYLSRMADLNSHFQYPHYRRRFGANATLKAEGSGGAVHFASSEAGSRSGDAGAGPAESMYMGRAQEYDQALRQSRMAAAVRKRSGGAASASVMGMSTLLGASAATAAAAGPSGGGVAASVFGAGELAAAPSVVLGDSQGSVQLGASKSRGSGILPEEVAADGGVGSGLGESYVDGARRSGAGGGGEEEEEEGMEDGGVLGLLAQIYGRRDGPAVVM</sequence>
<dbReference type="GO" id="GO:0006869">
    <property type="term" value="P:lipid transport"/>
    <property type="evidence" value="ECO:0007669"/>
    <property type="project" value="UniProtKB-KW"/>
</dbReference>
<feature type="transmembrane region" description="Helical" evidence="19">
    <location>
        <begin position="687"/>
        <end position="708"/>
    </location>
</feature>
<dbReference type="GO" id="GO:0061709">
    <property type="term" value="P:reticulophagy"/>
    <property type="evidence" value="ECO:0007669"/>
    <property type="project" value="TreeGrafter"/>
</dbReference>
<organism evidence="21 22">
    <name type="scientific">Psilocybe cyanescens</name>
    <dbReference type="NCBI Taxonomy" id="93625"/>
    <lineage>
        <taxon>Eukaryota</taxon>
        <taxon>Fungi</taxon>
        <taxon>Dikarya</taxon>
        <taxon>Basidiomycota</taxon>
        <taxon>Agaricomycotina</taxon>
        <taxon>Agaricomycetes</taxon>
        <taxon>Agaricomycetidae</taxon>
        <taxon>Agaricales</taxon>
        <taxon>Agaricineae</taxon>
        <taxon>Strophariaceae</taxon>
        <taxon>Psilocybe</taxon>
    </lineage>
</organism>
<dbReference type="Pfam" id="PF04109">
    <property type="entry name" value="ATG9"/>
    <property type="match status" value="1"/>
</dbReference>
<keyword evidence="10 19" id="KW-0072">Autophagy</keyword>
<dbReference type="GO" id="GO:0005789">
    <property type="term" value="C:endoplasmic reticulum membrane"/>
    <property type="evidence" value="ECO:0007669"/>
    <property type="project" value="UniProtKB-SubCell"/>
</dbReference>
<dbReference type="GO" id="GO:0034497">
    <property type="term" value="P:protein localization to phagophore assembly site"/>
    <property type="evidence" value="ECO:0007669"/>
    <property type="project" value="TreeGrafter"/>
</dbReference>
<evidence type="ECO:0000256" key="9">
    <source>
        <dbReference type="ARBA" id="ARBA00022989"/>
    </source>
</evidence>
<dbReference type="GO" id="GO:0000139">
    <property type="term" value="C:Golgi membrane"/>
    <property type="evidence" value="ECO:0007669"/>
    <property type="project" value="UniProtKB-SubCell"/>
</dbReference>
<evidence type="ECO:0000256" key="7">
    <source>
        <dbReference type="ARBA" id="ARBA00022448"/>
    </source>
</evidence>
<evidence type="ECO:0000256" key="15">
    <source>
        <dbReference type="ARBA" id="ARBA00024479"/>
    </source>
</evidence>
<dbReference type="InterPro" id="IPR007241">
    <property type="entry name" value="Autophagy-rel_prot_9"/>
</dbReference>
<proteinExistence type="inferred from homology"/>
<evidence type="ECO:0000256" key="2">
    <source>
        <dbReference type="ARBA" id="ARBA00004477"/>
    </source>
</evidence>
<feature type="region of interest" description="Disordered" evidence="20">
    <location>
        <begin position="1"/>
        <end position="229"/>
    </location>
</feature>
<feature type="region of interest" description="Disordered" evidence="20">
    <location>
        <begin position="942"/>
        <end position="982"/>
    </location>
</feature>
<evidence type="ECO:0000256" key="1">
    <source>
        <dbReference type="ARBA" id="ARBA00004439"/>
    </source>
</evidence>
<protein>
    <recommendedName>
        <fullName evidence="6 19">Autophagy-related protein 9</fullName>
    </recommendedName>
</protein>
<dbReference type="GO" id="GO:0000422">
    <property type="term" value="P:autophagy of mitochondrion"/>
    <property type="evidence" value="ECO:0007669"/>
    <property type="project" value="TreeGrafter"/>
</dbReference>
<evidence type="ECO:0000313" key="22">
    <source>
        <dbReference type="Proteomes" id="UP000283269"/>
    </source>
</evidence>
<reference evidence="21 22" key="1">
    <citation type="journal article" date="2018" name="Evol. Lett.">
        <title>Horizontal gene cluster transfer increased hallucinogenic mushroom diversity.</title>
        <authorList>
            <person name="Reynolds H.T."/>
            <person name="Vijayakumar V."/>
            <person name="Gluck-Thaler E."/>
            <person name="Korotkin H.B."/>
            <person name="Matheny P.B."/>
            <person name="Slot J.C."/>
        </authorList>
    </citation>
    <scope>NUCLEOTIDE SEQUENCE [LARGE SCALE GENOMIC DNA]</scope>
    <source>
        <strain evidence="21 22">2631</strain>
    </source>
</reference>
<evidence type="ECO:0000256" key="16">
    <source>
        <dbReference type="ARBA" id="ARBA00024615"/>
    </source>
</evidence>
<keyword evidence="13 19" id="KW-0472">Membrane</keyword>
<feature type="compositionally biased region" description="Acidic residues" evidence="20">
    <location>
        <begin position="973"/>
        <end position="982"/>
    </location>
</feature>
<comment type="caution">
    <text evidence="21">The sequence shown here is derived from an EMBL/GenBank/DDBJ whole genome shotgun (WGS) entry which is preliminary data.</text>
</comment>
<feature type="compositionally biased region" description="Basic and acidic residues" evidence="20">
    <location>
        <begin position="117"/>
        <end position="127"/>
    </location>
</feature>
<evidence type="ECO:0000256" key="8">
    <source>
        <dbReference type="ARBA" id="ARBA00022692"/>
    </source>
</evidence>
<evidence type="ECO:0000256" key="20">
    <source>
        <dbReference type="SAM" id="MobiDB-lite"/>
    </source>
</evidence>
<keyword evidence="9 19" id="KW-1133">Transmembrane helix</keyword>
<keyword evidence="14" id="KW-0968">Cytoplasmic vesicle</keyword>
<evidence type="ECO:0000256" key="12">
    <source>
        <dbReference type="ARBA" id="ARBA00023055"/>
    </source>
</evidence>
<dbReference type="FunCoup" id="A0A409XQY7">
    <property type="interactions" value="258"/>
</dbReference>
<dbReference type="STRING" id="93625.A0A409XQY7"/>
<evidence type="ECO:0000256" key="5">
    <source>
        <dbReference type="ARBA" id="ARBA00006185"/>
    </source>
</evidence>
<comment type="function">
    <text evidence="19">Phospholipid scramblase involved in autophagy. Cycles between the preautophagosomal structure/phagophore assembly site (PAS) and the cytoplasmic vesicle pool and supplies membrane for the growing autophagosome. Lipid scramblase activity plays a key role in preautophagosomal structure/phagophore assembly by distributing the phospholipids that arrive through ATG2 from the cytoplasmic to the luminal leaflet of the bilayer, thereby driving autophagosomal membrane expansion.</text>
</comment>
<evidence type="ECO:0000256" key="3">
    <source>
        <dbReference type="ARBA" id="ARBA00004511"/>
    </source>
</evidence>
<evidence type="ECO:0000256" key="19">
    <source>
        <dbReference type="RuleBase" id="RU364027"/>
    </source>
</evidence>
<evidence type="ECO:0000256" key="17">
    <source>
        <dbReference type="ARBA" id="ARBA00024621"/>
    </source>
</evidence>
<evidence type="ECO:0000313" key="21">
    <source>
        <dbReference type="EMBL" id="PPQ93222.1"/>
    </source>
</evidence>
<dbReference type="GO" id="GO:0005776">
    <property type="term" value="C:autophagosome"/>
    <property type="evidence" value="ECO:0007669"/>
    <property type="project" value="TreeGrafter"/>
</dbReference>
<evidence type="ECO:0000256" key="6">
    <source>
        <dbReference type="ARBA" id="ARBA00018074"/>
    </source>
</evidence>
<accession>A0A409XQY7</accession>